<reference evidence="1 2" key="2">
    <citation type="submission" date="2018-11" db="EMBL/GenBank/DDBJ databases">
        <authorList>
            <consortium name="Pathogen Informatics"/>
        </authorList>
    </citation>
    <scope>NUCLEOTIDE SEQUENCE [LARGE SCALE GENOMIC DNA]</scope>
    <source>
        <strain evidence="1 2">Egypt</strain>
    </source>
</reference>
<evidence type="ECO:0000313" key="2">
    <source>
        <dbReference type="Proteomes" id="UP000272942"/>
    </source>
</evidence>
<evidence type="ECO:0000313" key="3">
    <source>
        <dbReference type="WBParaSite" id="ECPE_0001686901-mRNA-1"/>
    </source>
</evidence>
<organism evidence="3">
    <name type="scientific">Echinostoma caproni</name>
    <dbReference type="NCBI Taxonomy" id="27848"/>
    <lineage>
        <taxon>Eukaryota</taxon>
        <taxon>Metazoa</taxon>
        <taxon>Spiralia</taxon>
        <taxon>Lophotrochozoa</taxon>
        <taxon>Platyhelminthes</taxon>
        <taxon>Trematoda</taxon>
        <taxon>Digenea</taxon>
        <taxon>Plagiorchiida</taxon>
        <taxon>Echinostomata</taxon>
        <taxon>Echinostomatoidea</taxon>
        <taxon>Echinostomatidae</taxon>
        <taxon>Echinostoma</taxon>
    </lineage>
</organism>
<proteinExistence type="predicted"/>
<keyword evidence="2" id="KW-1185">Reference proteome</keyword>
<accession>A0A183BC91</accession>
<name>A0A183BC91_9TREM</name>
<dbReference type="EMBL" id="UZAN01066094">
    <property type="protein sequence ID" value="VDP94099.1"/>
    <property type="molecule type" value="Genomic_DNA"/>
</dbReference>
<dbReference type="Proteomes" id="UP000272942">
    <property type="component" value="Unassembled WGS sequence"/>
</dbReference>
<dbReference type="AlphaFoldDB" id="A0A183BC91"/>
<dbReference type="WBParaSite" id="ECPE_0001686901-mRNA-1">
    <property type="protein sequence ID" value="ECPE_0001686901-mRNA-1"/>
    <property type="gene ID" value="ECPE_0001686901"/>
</dbReference>
<evidence type="ECO:0000313" key="1">
    <source>
        <dbReference type="EMBL" id="VDP94099.1"/>
    </source>
</evidence>
<gene>
    <name evidence="1" type="ORF">ECPE_LOCUS16826</name>
</gene>
<reference evidence="3" key="1">
    <citation type="submission" date="2016-06" db="UniProtKB">
        <authorList>
            <consortium name="WormBaseParasite"/>
        </authorList>
    </citation>
    <scope>IDENTIFICATION</scope>
</reference>
<protein>
    <submittedName>
        <fullName evidence="3">Carboxypeptidase regulatory-like domain-containing protein</fullName>
    </submittedName>
</protein>
<sequence>MKQTVPYALRINTVLTSGFAFRYALLNGLIDTKKNDGRIVNYTRATVEPEHVVLEITVLNMTLANREEHSTGNSFTMPVTRNGKSTSKTDAAGKIIALDYPRQVPLFGFLFMALVY</sequence>